<dbReference type="RefSeq" id="WP_002767573.1">
    <property type="nucleotide sequence ID" value="NZ_CP011304.1"/>
</dbReference>
<reference evidence="1 2" key="1">
    <citation type="journal article" date="2015" name="Genome Announc.">
        <title>Complete Genome Sequence of Microcystis aeruginosa NIES-2549, a Bloom-Forming Cyanobacterium from Lake Kasumigaura, Japan.</title>
        <authorList>
            <person name="Yamaguchi H."/>
            <person name="Suzuki S."/>
            <person name="Tanabe Y."/>
            <person name="Osana Y."/>
            <person name="Shimura Y."/>
            <person name="Ishida K."/>
            <person name="Kawachi M."/>
        </authorList>
    </citation>
    <scope>NUCLEOTIDE SEQUENCE [LARGE SCALE GENOMIC DNA]</scope>
    <source>
        <strain evidence="1 2">NIES-2549</strain>
    </source>
</reference>
<dbReference type="InterPro" id="IPR014919">
    <property type="entry name" value="XisH"/>
</dbReference>
<sequence>MPAKDLYHEAVKNALIKDGWTITADPYPIEYEDAELYPDLAIEKYISEEQRQRKIIIEIKSFLGPSMIKDFEMALGQYIFYRDLIQLGQDEYQEIYLAIKDEIYETFFQRKSIQAVIKRHQLDLLVVNIEKEEIVQWIN</sequence>
<evidence type="ECO:0000313" key="1">
    <source>
        <dbReference type="EMBL" id="AKE64566.1"/>
    </source>
</evidence>
<evidence type="ECO:0000313" key="2">
    <source>
        <dbReference type="Proteomes" id="UP000034103"/>
    </source>
</evidence>
<proteinExistence type="predicted"/>
<dbReference type="EMBL" id="CP011304">
    <property type="protein sequence ID" value="AKE64566.1"/>
    <property type="molecule type" value="Genomic_DNA"/>
</dbReference>
<dbReference type="CDD" id="cd22366">
    <property type="entry name" value="XisH-like"/>
    <property type="match status" value="1"/>
</dbReference>
<dbReference type="PATRIC" id="fig|1641812.3.peg.2294"/>
<dbReference type="InterPro" id="IPR011856">
    <property type="entry name" value="tRNA_endonuc-like_dom_sf"/>
</dbReference>
<accession>A0A0F6U478</accession>
<dbReference type="InterPro" id="IPR011335">
    <property type="entry name" value="Restrct_endonuc-II-like"/>
</dbReference>
<organism evidence="1 2">
    <name type="scientific">Microcystis aeruginosa NIES-2549</name>
    <dbReference type="NCBI Taxonomy" id="1641812"/>
    <lineage>
        <taxon>Bacteria</taxon>
        <taxon>Bacillati</taxon>
        <taxon>Cyanobacteriota</taxon>
        <taxon>Cyanophyceae</taxon>
        <taxon>Oscillatoriophycideae</taxon>
        <taxon>Chroococcales</taxon>
        <taxon>Microcystaceae</taxon>
        <taxon>Microcystis</taxon>
    </lineage>
</organism>
<dbReference type="Pfam" id="PF08814">
    <property type="entry name" value="XisH"/>
    <property type="match status" value="1"/>
</dbReference>
<dbReference type="SUPFAM" id="SSF52980">
    <property type="entry name" value="Restriction endonuclease-like"/>
    <property type="match status" value="1"/>
</dbReference>
<dbReference type="Gene3D" id="3.40.1350.10">
    <property type="match status" value="1"/>
</dbReference>
<dbReference type="GO" id="GO:0003676">
    <property type="term" value="F:nucleic acid binding"/>
    <property type="evidence" value="ECO:0007669"/>
    <property type="project" value="InterPro"/>
</dbReference>
<name>A0A0F6U478_MICAE</name>
<dbReference type="HOGENOM" id="CLU_132053_0_0_3"/>
<dbReference type="Proteomes" id="UP000034103">
    <property type="component" value="Chromosome"/>
</dbReference>
<gene>
    <name evidence="1" type="ORF">MYAER_2218</name>
</gene>
<dbReference type="AlphaFoldDB" id="A0A0F6U478"/>
<protein>
    <submittedName>
        <fullName evidence="1">FdxN element excision controlling factor protein</fullName>
    </submittedName>
</protein>